<protein>
    <submittedName>
        <fullName evidence="1">Uncharacterized protein</fullName>
    </submittedName>
</protein>
<accession>A0A095A0W7</accession>
<dbReference type="AlphaFoldDB" id="A0A095A0W7"/>
<proteinExistence type="predicted"/>
<reference evidence="1" key="1">
    <citation type="journal article" date="2012" name="Nat. Genet.">
        <title>Whole-genome sequence of Schistosoma haematobium.</title>
        <authorList>
            <person name="Young N.D."/>
            <person name="Jex A.R."/>
            <person name="Li B."/>
            <person name="Liu S."/>
            <person name="Yang L."/>
            <person name="Xiong Z."/>
            <person name="Li Y."/>
            <person name="Cantacessi C."/>
            <person name="Hall R.S."/>
            <person name="Xu X."/>
            <person name="Chen F."/>
            <person name="Wu X."/>
            <person name="Zerlotini A."/>
            <person name="Oliveira G."/>
            <person name="Hofmann A."/>
            <person name="Zhang G."/>
            <person name="Fang X."/>
            <person name="Kang Y."/>
            <person name="Campbell B.E."/>
            <person name="Loukas A."/>
            <person name="Ranganathan S."/>
            <person name="Rollinson D."/>
            <person name="Rinaldi G."/>
            <person name="Brindley P.J."/>
            <person name="Yang H."/>
            <person name="Wang J."/>
            <person name="Wang J."/>
            <person name="Gasser R.B."/>
        </authorList>
    </citation>
    <scope>NUCLEOTIDE SEQUENCE [LARGE SCALE GENOMIC DNA]</scope>
</reference>
<dbReference type="EMBL" id="KL251140">
    <property type="protein sequence ID" value="KGB39134.1"/>
    <property type="molecule type" value="Genomic_DNA"/>
</dbReference>
<name>A0A095A0W7_SCHHA</name>
<sequence length="79" mass="9277">MVLQVEYIPPWTCYLRTSDGELIMVVKIDTGARLRLYGLQQTRHQKRDLSGDFKYAEKNKKKKMSLPNLIETKTAKRFS</sequence>
<gene>
    <name evidence="1" type="ORF">MS3_07551</name>
</gene>
<organism evidence="1">
    <name type="scientific">Schistosoma haematobium</name>
    <name type="common">Blood fluke</name>
    <dbReference type="NCBI Taxonomy" id="6185"/>
    <lineage>
        <taxon>Eukaryota</taxon>
        <taxon>Metazoa</taxon>
        <taxon>Spiralia</taxon>
        <taxon>Lophotrochozoa</taxon>
        <taxon>Platyhelminthes</taxon>
        <taxon>Trematoda</taxon>
        <taxon>Digenea</taxon>
        <taxon>Strigeidida</taxon>
        <taxon>Schistosomatoidea</taxon>
        <taxon>Schistosomatidae</taxon>
        <taxon>Schistosoma</taxon>
    </lineage>
</organism>
<evidence type="ECO:0000313" key="1">
    <source>
        <dbReference type="EMBL" id="KGB39134.1"/>
    </source>
</evidence>